<evidence type="ECO:0000313" key="4">
    <source>
        <dbReference type="Proteomes" id="UP000027473"/>
    </source>
</evidence>
<dbReference type="CDD" id="cd03813">
    <property type="entry name" value="GT4-like"/>
    <property type="match status" value="1"/>
</dbReference>
<feature type="domain" description="DUF3492" evidence="2">
    <location>
        <begin position="3"/>
        <end position="262"/>
    </location>
</feature>
<organism evidence="3 4">
    <name type="scientific">Fusobacterium necrophorum BL</name>
    <dbReference type="NCBI Taxonomy" id="1441732"/>
    <lineage>
        <taxon>Bacteria</taxon>
        <taxon>Fusobacteriati</taxon>
        <taxon>Fusobacteriota</taxon>
        <taxon>Fusobacteriia</taxon>
        <taxon>Fusobacteriales</taxon>
        <taxon>Fusobacteriaceae</taxon>
        <taxon>Fusobacterium</taxon>
    </lineage>
</organism>
<dbReference type="PANTHER" id="PTHR12526">
    <property type="entry name" value="GLYCOSYLTRANSFERASE"/>
    <property type="match status" value="1"/>
</dbReference>
<dbReference type="GO" id="GO:0016757">
    <property type="term" value="F:glycosyltransferase activity"/>
    <property type="evidence" value="ECO:0007669"/>
    <property type="project" value="UniProtKB-KW"/>
</dbReference>
<evidence type="ECO:0000259" key="1">
    <source>
        <dbReference type="Pfam" id="PF00534"/>
    </source>
</evidence>
<sequence>MKTICFICEGAYPYVVGGVSAWVHELIRSNPQHRFKVLCIIPNENFAKLKYQIPKNVIEIKNIIMDPYLNFSYTSVLRDSLYEDEEKKKSISEMLSFQINEGEGKLLEMEKVFSKNIGKPLEIILSKEYWNSLLEHYFNHYKKGKFSTYYWTYRNIILNLLTIGQEKIPEADIYHSVTTGYAGFVGALAAYRKQGKFLLTEHGIYPREREEEILGADWVDKAFKSIWIEYFYFLSQLTYQYCDKIVSLFEYNRNIQLQYGAPLEKTVVIPNGVDEEIYGNISFQKKDGFHIGAVLRVVPIKDIKMMIKGFRMVIDKMPDAKLWIIGPTDEDEEYFEECKDLVENLDMEKYITFTGRVDVREYYSFLDLLLLTSISEGQPLSILEGLSSGIPFIATDVGNCCEILQGKKEIGEAGLIIPPTSYIALGEALLKLYKNEKKLKEFSENGKKIVQKYYTKKYFIGQYRRLYEELGD</sequence>
<keyword evidence="3" id="KW-0328">Glycosyltransferase</keyword>
<protein>
    <submittedName>
        <fullName evidence="3">Lipopolysaccharide N-acetylglucosaminyltransferase</fullName>
    </submittedName>
</protein>
<dbReference type="Pfam" id="PF11997">
    <property type="entry name" value="DUF3492"/>
    <property type="match status" value="1"/>
</dbReference>
<reference evidence="3 4" key="1">
    <citation type="submission" date="2014-01" db="EMBL/GenBank/DDBJ databases">
        <title>Comparative genomics of Fusobacterium necrophorum wild isolates.</title>
        <authorList>
            <person name="Kittichotirat W."/>
            <person name="Bumgarner R.E."/>
            <person name="Lawrence P."/>
        </authorList>
    </citation>
    <scope>NUCLEOTIDE SEQUENCE [LARGE SCALE GENOMIC DNA]</scope>
    <source>
        <strain evidence="3 4">BL</strain>
    </source>
</reference>
<dbReference type="Pfam" id="PF00534">
    <property type="entry name" value="Glycos_transf_1"/>
    <property type="match status" value="1"/>
</dbReference>
<dbReference type="Proteomes" id="UP000027473">
    <property type="component" value="Unassembled WGS sequence"/>
</dbReference>
<dbReference type="InterPro" id="IPR047691">
    <property type="entry name" value="PelF-like"/>
</dbReference>
<dbReference type="InterPro" id="IPR001296">
    <property type="entry name" value="Glyco_trans_1"/>
</dbReference>
<dbReference type="PANTHER" id="PTHR12526:SF608">
    <property type="entry name" value="PELF"/>
    <property type="match status" value="1"/>
</dbReference>
<comment type="caution">
    <text evidence="3">The sequence shown here is derived from an EMBL/GenBank/DDBJ whole genome shotgun (WGS) entry which is preliminary data.</text>
</comment>
<dbReference type="EMBL" id="JAAC01000005">
    <property type="protein sequence ID" value="KDE65486.1"/>
    <property type="molecule type" value="Genomic_DNA"/>
</dbReference>
<proteinExistence type="predicted"/>
<dbReference type="InterPro" id="IPR022622">
    <property type="entry name" value="DUF3492"/>
</dbReference>
<feature type="domain" description="Glycosyl transferase family 1" evidence="1">
    <location>
        <begin position="285"/>
        <end position="448"/>
    </location>
</feature>
<name>A0AB73BZ18_9FUSO</name>
<evidence type="ECO:0000313" key="3">
    <source>
        <dbReference type="EMBL" id="KDE65486.1"/>
    </source>
</evidence>
<dbReference type="NCBIfam" id="NF038011">
    <property type="entry name" value="PelF"/>
    <property type="match status" value="1"/>
</dbReference>
<gene>
    <name evidence="3" type="ORF">FUSO3_00615</name>
</gene>
<dbReference type="SUPFAM" id="SSF53756">
    <property type="entry name" value="UDP-Glycosyltransferase/glycogen phosphorylase"/>
    <property type="match status" value="1"/>
</dbReference>
<dbReference type="Gene3D" id="3.40.50.2000">
    <property type="entry name" value="Glycogen Phosphorylase B"/>
    <property type="match status" value="2"/>
</dbReference>
<evidence type="ECO:0000259" key="2">
    <source>
        <dbReference type="Pfam" id="PF11997"/>
    </source>
</evidence>
<keyword evidence="3" id="KW-0808">Transferase</keyword>
<accession>A0AB73BZ18</accession>
<dbReference type="RefSeq" id="WP_035915701.1">
    <property type="nucleotide sequence ID" value="NZ_JAAC01000005.1"/>
</dbReference>
<dbReference type="AlphaFoldDB" id="A0AB73BZ18"/>